<sequence>MSTAASHNVKFHRFATVLGGVVPIYHLEGLTRDLNFTADTLAAVYLGKVTRLNDGEIRNSNRGVNLPDAPIVVIHRSDGSGSTYAWSDFLSRINPEWKDKIGRGTKLKWPIGQGAEGSEGVASEVEKTPNAIGYVEFVYAIEHQLCFGAVQNSSDKFVRASLDSLAEAAKTAAADATINSSASITDPSGKAAYPIASFTWLVIPEQISDTAKSRPCLR</sequence>
<name>A0A9X0QFB2_9BACT</name>
<gene>
    <name evidence="8" type="ORF">HDF14_002999</name>
</gene>
<comment type="caution">
    <text evidence="8">The sequence shown here is derived from an EMBL/GenBank/DDBJ whole genome shotgun (WGS) entry which is preliminary data.</text>
</comment>
<evidence type="ECO:0000256" key="3">
    <source>
        <dbReference type="ARBA" id="ARBA00011529"/>
    </source>
</evidence>
<dbReference type="CDD" id="cd13565">
    <property type="entry name" value="PBP2_PstS"/>
    <property type="match status" value="1"/>
</dbReference>
<evidence type="ECO:0000256" key="5">
    <source>
        <dbReference type="ARBA" id="ARBA00022448"/>
    </source>
</evidence>
<dbReference type="AlphaFoldDB" id="A0A9X0QFB2"/>
<dbReference type="GO" id="GO:0042301">
    <property type="term" value="F:phosphate ion binding"/>
    <property type="evidence" value="ECO:0007669"/>
    <property type="project" value="InterPro"/>
</dbReference>
<dbReference type="Proteomes" id="UP000535182">
    <property type="component" value="Unassembled WGS sequence"/>
</dbReference>
<keyword evidence="5" id="KW-0813">Transport</keyword>
<dbReference type="RefSeq" id="WP_183977789.1">
    <property type="nucleotide sequence ID" value="NZ_JACHEB010000006.1"/>
</dbReference>
<accession>A0A9X0QFB2</accession>
<comment type="function">
    <text evidence="1">Part of the ABC transporter complex PstSACB involved in phosphate import.</text>
</comment>
<feature type="domain" description="PBP" evidence="7">
    <location>
        <begin position="12"/>
        <end position="208"/>
    </location>
</feature>
<dbReference type="InterPro" id="IPR024370">
    <property type="entry name" value="PBP_domain"/>
</dbReference>
<proteinExistence type="inferred from homology"/>
<dbReference type="Pfam" id="PF12849">
    <property type="entry name" value="PBP_like_2"/>
    <property type="match status" value="1"/>
</dbReference>
<dbReference type="GO" id="GO:0035435">
    <property type="term" value="P:phosphate ion transmembrane transport"/>
    <property type="evidence" value="ECO:0007669"/>
    <property type="project" value="InterPro"/>
</dbReference>
<evidence type="ECO:0000259" key="7">
    <source>
        <dbReference type="Pfam" id="PF12849"/>
    </source>
</evidence>
<evidence type="ECO:0000256" key="2">
    <source>
        <dbReference type="ARBA" id="ARBA00008725"/>
    </source>
</evidence>
<protein>
    <recommendedName>
        <fullName evidence="4">Phosphate-binding protein PstS</fullName>
    </recommendedName>
</protein>
<dbReference type="SUPFAM" id="SSF53850">
    <property type="entry name" value="Periplasmic binding protein-like II"/>
    <property type="match status" value="1"/>
</dbReference>
<keyword evidence="9" id="KW-1185">Reference proteome</keyword>
<keyword evidence="6" id="KW-0592">Phosphate transport</keyword>
<evidence type="ECO:0000256" key="1">
    <source>
        <dbReference type="ARBA" id="ARBA00002841"/>
    </source>
</evidence>
<reference evidence="8 9" key="1">
    <citation type="submission" date="2020-08" db="EMBL/GenBank/DDBJ databases">
        <title>Genomic Encyclopedia of Type Strains, Phase IV (KMG-V): Genome sequencing to study the core and pangenomes of soil and plant-associated prokaryotes.</title>
        <authorList>
            <person name="Whitman W."/>
        </authorList>
    </citation>
    <scope>NUCLEOTIDE SEQUENCE [LARGE SCALE GENOMIC DNA]</scope>
    <source>
        <strain evidence="8 9">X5P2</strain>
    </source>
</reference>
<dbReference type="PANTHER" id="PTHR42996:SF1">
    <property type="entry name" value="PHOSPHATE-BINDING PROTEIN PSTS"/>
    <property type="match status" value="1"/>
</dbReference>
<comment type="similarity">
    <text evidence="2">Belongs to the PstS family.</text>
</comment>
<evidence type="ECO:0000313" key="8">
    <source>
        <dbReference type="EMBL" id="MBB5329381.1"/>
    </source>
</evidence>
<dbReference type="NCBIfam" id="TIGR00975">
    <property type="entry name" value="3a0107s03"/>
    <property type="match status" value="1"/>
</dbReference>
<evidence type="ECO:0000256" key="4">
    <source>
        <dbReference type="ARBA" id="ARBA00021889"/>
    </source>
</evidence>
<dbReference type="PANTHER" id="PTHR42996">
    <property type="entry name" value="PHOSPHATE-BINDING PROTEIN PSTS"/>
    <property type="match status" value="1"/>
</dbReference>
<organism evidence="8 9">
    <name type="scientific">Tunturiibacter gelidiferens</name>
    <dbReference type="NCBI Taxonomy" id="3069689"/>
    <lineage>
        <taxon>Bacteria</taxon>
        <taxon>Pseudomonadati</taxon>
        <taxon>Acidobacteriota</taxon>
        <taxon>Terriglobia</taxon>
        <taxon>Terriglobales</taxon>
        <taxon>Acidobacteriaceae</taxon>
        <taxon>Tunturiibacter</taxon>
    </lineage>
</organism>
<dbReference type="InterPro" id="IPR005673">
    <property type="entry name" value="ABC_phos-bd_PstS"/>
</dbReference>
<dbReference type="GO" id="GO:0043190">
    <property type="term" value="C:ATP-binding cassette (ABC) transporter complex"/>
    <property type="evidence" value="ECO:0007669"/>
    <property type="project" value="InterPro"/>
</dbReference>
<evidence type="ECO:0000313" key="9">
    <source>
        <dbReference type="Proteomes" id="UP000535182"/>
    </source>
</evidence>
<comment type="subunit">
    <text evidence="3">The complex is composed of two ATP-binding proteins (PstB), two transmembrane proteins (PstC and PstA) and a solute-binding protein (PstS).</text>
</comment>
<dbReference type="Gene3D" id="3.40.190.10">
    <property type="entry name" value="Periplasmic binding protein-like II"/>
    <property type="match status" value="2"/>
</dbReference>
<dbReference type="EMBL" id="JACHEB010000006">
    <property type="protein sequence ID" value="MBB5329381.1"/>
    <property type="molecule type" value="Genomic_DNA"/>
</dbReference>
<dbReference type="InterPro" id="IPR050962">
    <property type="entry name" value="Phosphate-bind_PstS"/>
</dbReference>
<evidence type="ECO:0000256" key="6">
    <source>
        <dbReference type="ARBA" id="ARBA00022592"/>
    </source>
</evidence>